<keyword evidence="1" id="KW-0812">Transmembrane</keyword>
<dbReference type="RefSeq" id="WP_185100875.1">
    <property type="nucleotide sequence ID" value="NZ_JACHMI010000001.1"/>
</dbReference>
<keyword evidence="1" id="KW-0472">Membrane</keyword>
<accession>A0A7X0TW39</accession>
<feature type="transmembrane region" description="Helical" evidence="1">
    <location>
        <begin position="12"/>
        <end position="32"/>
    </location>
</feature>
<evidence type="ECO:0000256" key="1">
    <source>
        <dbReference type="SAM" id="Phobius"/>
    </source>
</evidence>
<feature type="transmembrane region" description="Helical" evidence="1">
    <location>
        <begin position="52"/>
        <end position="74"/>
    </location>
</feature>
<dbReference type="Proteomes" id="UP000565579">
    <property type="component" value="Unassembled WGS sequence"/>
</dbReference>
<protein>
    <submittedName>
        <fullName evidence="2">Uncharacterized protein</fullName>
    </submittedName>
</protein>
<gene>
    <name evidence="2" type="ORF">HD593_000932</name>
</gene>
<sequence>MPTDRKSAARLSWTALGVVYNLLLGIFAYFPIDFTYALLVGLPPTNNRDSFSYFVAMTVGSWLVLLAMAILPNIPIARRSVASMKIYFVIATILILVIPAIQLIPIIAISSARW</sequence>
<proteinExistence type="predicted"/>
<dbReference type="AlphaFoldDB" id="A0A7X0TW39"/>
<evidence type="ECO:0000313" key="3">
    <source>
        <dbReference type="Proteomes" id="UP000565579"/>
    </source>
</evidence>
<keyword evidence="3" id="KW-1185">Reference proteome</keyword>
<name>A0A7X0TW39_9ACTN</name>
<reference evidence="2 3" key="1">
    <citation type="submission" date="2020-08" db="EMBL/GenBank/DDBJ databases">
        <title>Sequencing the genomes of 1000 actinobacteria strains.</title>
        <authorList>
            <person name="Klenk H.-P."/>
        </authorList>
    </citation>
    <scope>NUCLEOTIDE SEQUENCE [LARGE SCALE GENOMIC DNA]</scope>
    <source>
        <strain evidence="2 3">DSM 43768</strain>
    </source>
</reference>
<feature type="transmembrane region" description="Helical" evidence="1">
    <location>
        <begin position="86"/>
        <end position="109"/>
    </location>
</feature>
<evidence type="ECO:0000313" key="2">
    <source>
        <dbReference type="EMBL" id="MBB6546137.1"/>
    </source>
</evidence>
<organism evidence="2 3">
    <name type="scientific">Nonomuraea rubra</name>
    <dbReference type="NCBI Taxonomy" id="46180"/>
    <lineage>
        <taxon>Bacteria</taxon>
        <taxon>Bacillati</taxon>
        <taxon>Actinomycetota</taxon>
        <taxon>Actinomycetes</taxon>
        <taxon>Streptosporangiales</taxon>
        <taxon>Streptosporangiaceae</taxon>
        <taxon>Nonomuraea</taxon>
    </lineage>
</organism>
<dbReference type="EMBL" id="JACHMI010000001">
    <property type="protein sequence ID" value="MBB6546137.1"/>
    <property type="molecule type" value="Genomic_DNA"/>
</dbReference>
<keyword evidence="1" id="KW-1133">Transmembrane helix</keyword>
<comment type="caution">
    <text evidence="2">The sequence shown here is derived from an EMBL/GenBank/DDBJ whole genome shotgun (WGS) entry which is preliminary data.</text>
</comment>